<dbReference type="Pfam" id="PF00071">
    <property type="entry name" value="Ras"/>
    <property type="match status" value="1"/>
</dbReference>
<sequence length="264" mass="29141">MTAFVDSDFWRRVQERRRALWARARGGRNGVQRSKSASAVSGSCAFQPSAMTTNAQKKGAASASGPVHKVIMVGSGGVGKSALTLQFMYDEFVEEYEPTKADSYRKKVVLDGEECSIDILDTAGQEDYSAIRDNYYRSGEGFICVFSITDGESFDATGEFREQILRVKNSDPNIPILLVGNKSDLDAERSVSLAQAQQRSADWGVSYVETSAKNRSNVDKVFYDLMREIKRRKGTSTGSNGVAGEAQKTEKTGRRGWRKHCSIL</sequence>
<evidence type="ECO:0000256" key="3">
    <source>
        <dbReference type="ARBA" id="ARBA00011984"/>
    </source>
</evidence>
<dbReference type="AlphaFoldDB" id="A0A914X2N6"/>
<dbReference type="InterPro" id="IPR001806">
    <property type="entry name" value="Small_GTPase"/>
</dbReference>
<dbReference type="InterPro" id="IPR020849">
    <property type="entry name" value="Small_GTPase_Ras-type"/>
</dbReference>
<dbReference type="Gene3D" id="3.40.50.300">
    <property type="entry name" value="P-loop containing nucleotide triphosphate hydrolases"/>
    <property type="match status" value="1"/>
</dbReference>
<dbReference type="PROSITE" id="PS51420">
    <property type="entry name" value="RHO"/>
    <property type="match status" value="1"/>
</dbReference>
<dbReference type="GO" id="GO:0005525">
    <property type="term" value="F:GTP binding"/>
    <property type="evidence" value="ECO:0007669"/>
    <property type="project" value="UniProtKB-KW"/>
</dbReference>
<evidence type="ECO:0000256" key="2">
    <source>
        <dbReference type="ARBA" id="ARBA00008344"/>
    </source>
</evidence>
<evidence type="ECO:0000256" key="11">
    <source>
        <dbReference type="ARBA" id="ARBA00023289"/>
    </source>
</evidence>
<dbReference type="InterPro" id="IPR027417">
    <property type="entry name" value="P-loop_NTPase"/>
</dbReference>
<keyword evidence="4" id="KW-1003">Cell membrane</keyword>
<dbReference type="PROSITE" id="PS51419">
    <property type="entry name" value="RAB"/>
    <property type="match status" value="1"/>
</dbReference>
<dbReference type="GO" id="GO:0005886">
    <property type="term" value="C:plasma membrane"/>
    <property type="evidence" value="ECO:0007669"/>
    <property type="project" value="UniProtKB-SubCell"/>
</dbReference>
<evidence type="ECO:0000256" key="10">
    <source>
        <dbReference type="ARBA" id="ARBA00023288"/>
    </source>
</evidence>
<dbReference type="SMART" id="SM00173">
    <property type="entry name" value="RAS"/>
    <property type="match status" value="1"/>
</dbReference>
<dbReference type="WBParaSite" id="PSAMB.scaffold6181size10015.g28033.t1">
    <property type="protein sequence ID" value="PSAMB.scaffold6181size10015.g28033.t1"/>
    <property type="gene ID" value="PSAMB.scaffold6181size10015.g28033"/>
</dbReference>
<proteinExistence type="inferred from homology"/>
<dbReference type="CDD" id="cd04139">
    <property type="entry name" value="RalA_RalB"/>
    <property type="match status" value="1"/>
</dbReference>
<keyword evidence="11" id="KW-0636">Prenylation</keyword>
<evidence type="ECO:0000256" key="12">
    <source>
        <dbReference type="SAM" id="MobiDB-lite"/>
    </source>
</evidence>
<dbReference type="GO" id="GO:0007165">
    <property type="term" value="P:signal transduction"/>
    <property type="evidence" value="ECO:0007669"/>
    <property type="project" value="InterPro"/>
</dbReference>
<dbReference type="InterPro" id="IPR005225">
    <property type="entry name" value="Small_GTP-bd"/>
</dbReference>
<dbReference type="PRINTS" id="PR00449">
    <property type="entry name" value="RASTRNSFRMNG"/>
</dbReference>
<feature type="compositionally biased region" description="Basic residues" evidence="12">
    <location>
        <begin position="254"/>
        <end position="264"/>
    </location>
</feature>
<evidence type="ECO:0000256" key="9">
    <source>
        <dbReference type="ARBA" id="ARBA00023136"/>
    </source>
</evidence>
<keyword evidence="8" id="KW-0342">GTP-binding</keyword>
<name>A0A914X2N6_9BILA</name>
<dbReference type="Proteomes" id="UP000887566">
    <property type="component" value="Unplaced"/>
</dbReference>
<keyword evidence="13" id="KW-1185">Reference proteome</keyword>
<dbReference type="EC" id="3.6.5.2" evidence="3"/>
<dbReference type="FunFam" id="3.40.50.300:FF:000203">
    <property type="entry name" value="Putative ras-related protein ral-a"/>
    <property type="match status" value="1"/>
</dbReference>
<dbReference type="SMART" id="SM00174">
    <property type="entry name" value="RHO"/>
    <property type="match status" value="1"/>
</dbReference>
<dbReference type="PANTHER" id="PTHR24070">
    <property type="entry name" value="RAS, DI-RAS, AND RHEB FAMILY MEMBERS OF SMALL GTPASE SUPERFAMILY"/>
    <property type="match status" value="1"/>
</dbReference>
<dbReference type="NCBIfam" id="TIGR00231">
    <property type="entry name" value="small_GTP"/>
    <property type="match status" value="1"/>
</dbReference>
<dbReference type="SMART" id="SM00176">
    <property type="entry name" value="RAN"/>
    <property type="match status" value="1"/>
</dbReference>
<keyword evidence="5" id="KW-0488">Methylation</keyword>
<evidence type="ECO:0000313" key="13">
    <source>
        <dbReference type="Proteomes" id="UP000887566"/>
    </source>
</evidence>
<evidence type="ECO:0000256" key="1">
    <source>
        <dbReference type="ARBA" id="ARBA00004342"/>
    </source>
</evidence>
<evidence type="ECO:0000256" key="7">
    <source>
        <dbReference type="ARBA" id="ARBA00022801"/>
    </source>
</evidence>
<feature type="region of interest" description="Disordered" evidence="12">
    <location>
        <begin position="234"/>
        <end position="264"/>
    </location>
</feature>
<comment type="similarity">
    <text evidence="2">Belongs to the small GTPase superfamily. Ras family.</text>
</comment>
<dbReference type="GO" id="GO:0003925">
    <property type="term" value="F:G protein activity"/>
    <property type="evidence" value="ECO:0007669"/>
    <property type="project" value="UniProtKB-EC"/>
</dbReference>
<dbReference type="PROSITE" id="PS51421">
    <property type="entry name" value="RAS"/>
    <property type="match status" value="1"/>
</dbReference>
<comment type="subcellular location">
    <subcellularLocation>
        <location evidence="1">Cell membrane</location>
        <topology evidence="1">Lipid-anchor</topology>
        <orientation evidence="1">Cytoplasmic side</orientation>
    </subcellularLocation>
</comment>
<dbReference type="SUPFAM" id="SSF52540">
    <property type="entry name" value="P-loop containing nucleoside triphosphate hydrolases"/>
    <property type="match status" value="1"/>
</dbReference>
<evidence type="ECO:0000256" key="5">
    <source>
        <dbReference type="ARBA" id="ARBA00022481"/>
    </source>
</evidence>
<evidence type="ECO:0000256" key="8">
    <source>
        <dbReference type="ARBA" id="ARBA00023134"/>
    </source>
</evidence>
<dbReference type="SMART" id="SM00175">
    <property type="entry name" value="RAB"/>
    <property type="match status" value="1"/>
</dbReference>
<evidence type="ECO:0000256" key="4">
    <source>
        <dbReference type="ARBA" id="ARBA00022475"/>
    </source>
</evidence>
<keyword evidence="9" id="KW-0472">Membrane</keyword>
<reference evidence="14" key="1">
    <citation type="submission" date="2022-11" db="UniProtKB">
        <authorList>
            <consortium name="WormBaseParasite"/>
        </authorList>
    </citation>
    <scope>IDENTIFICATION</scope>
</reference>
<protein>
    <recommendedName>
        <fullName evidence="3">small monomeric GTPase</fullName>
        <ecNumber evidence="3">3.6.5.2</ecNumber>
    </recommendedName>
</protein>
<evidence type="ECO:0000256" key="6">
    <source>
        <dbReference type="ARBA" id="ARBA00022741"/>
    </source>
</evidence>
<evidence type="ECO:0000313" key="14">
    <source>
        <dbReference type="WBParaSite" id="PSAMB.scaffold6181size10015.g28033.t1"/>
    </source>
</evidence>
<accession>A0A914X2N6</accession>
<keyword evidence="6" id="KW-0547">Nucleotide-binding</keyword>
<keyword evidence="7" id="KW-0378">Hydrolase</keyword>
<organism evidence="13 14">
    <name type="scientific">Plectus sambesii</name>
    <dbReference type="NCBI Taxonomy" id="2011161"/>
    <lineage>
        <taxon>Eukaryota</taxon>
        <taxon>Metazoa</taxon>
        <taxon>Ecdysozoa</taxon>
        <taxon>Nematoda</taxon>
        <taxon>Chromadorea</taxon>
        <taxon>Plectida</taxon>
        <taxon>Plectina</taxon>
        <taxon>Plectoidea</taxon>
        <taxon>Plectidae</taxon>
        <taxon>Plectus</taxon>
    </lineage>
</organism>
<keyword evidence="10" id="KW-0449">Lipoprotein</keyword>